<feature type="domain" description="Glycoside hydrolase family 42 N-terminal" evidence="13">
    <location>
        <begin position="6"/>
        <end position="397"/>
    </location>
</feature>
<evidence type="ECO:0000256" key="7">
    <source>
        <dbReference type="ARBA" id="ARBA00023295"/>
    </source>
</evidence>
<evidence type="ECO:0000256" key="10">
    <source>
        <dbReference type="PIRSR" id="PIRSR001084-2"/>
    </source>
</evidence>
<dbReference type="Pfam" id="PF08532">
    <property type="entry name" value="Glyco_hydro_42M"/>
    <property type="match status" value="2"/>
</dbReference>
<evidence type="ECO:0000256" key="2">
    <source>
        <dbReference type="ARBA" id="ARBA00005940"/>
    </source>
</evidence>
<evidence type="ECO:0000256" key="1">
    <source>
        <dbReference type="ARBA" id="ARBA00001412"/>
    </source>
</evidence>
<feature type="domain" description="Beta-galactosidase trimerisation" evidence="14">
    <location>
        <begin position="415"/>
        <end position="515"/>
    </location>
</feature>
<keyword evidence="7 8" id="KW-0326">Glycosidase</keyword>
<dbReference type="Gene3D" id="2.60.40.1180">
    <property type="entry name" value="Golgi alpha-mannosidase II"/>
    <property type="match status" value="1"/>
</dbReference>
<accession>A0A7Y9R295</accession>
<proteinExistence type="inferred from homology"/>
<feature type="active site" description="Proton donor" evidence="9">
    <location>
        <position position="142"/>
    </location>
</feature>
<feature type="binding site" evidence="11">
    <location>
        <position position="107"/>
    </location>
    <ligand>
        <name>Zn(2+)</name>
        <dbReference type="ChEBI" id="CHEBI:29105"/>
    </ligand>
</feature>
<organism evidence="15 16">
    <name type="scientific">Sphaerotilus montanus</name>
    <dbReference type="NCBI Taxonomy" id="522889"/>
    <lineage>
        <taxon>Bacteria</taxon>
        <taxon>Pseudomonadati</taxon>
        <taxon>Pseudomonadota</taxon>
        <taxon>Betaproteobacteria</taxon>
        <taxon>Burkholderiales</taxon>
        <taxon>Sphaerotilaceae</taxon>
        <taxon>Sphaerotilus</taxon>
    </lineage>
</organism>
<evidence type="ECO:0000256" key="3">
    <source>
        <dbReference type="ARBA" id="ARBA00012756"/>
    </source>
</evidence>
<feature type="binding site" evidence="10">
    <location>
        <position position="141"/>
    </location>
    <ligand>
        <name>substrate</name>
    </ligand>
</feature>
<dbReference type="InterPro" id="IPR029062">
    <property type="entry name" value="Class_I_gatase-like"/>
</dbReference>
<dbReference type="SUPFAM" id="SSF51011">
    <property type="entry name" value="Glycosyl hydrolase domain"/>
    <property type="match status" value="1"/>
</dbReference>
<comment type="similarity">
    <text evidence="2 8">Belongs to the glycosyl hydrolase 42 family.</text>
</comment>
<evidence type="ECO:0000256" key="6">
    <source>
        <dbReference type="ARBA" id="ARBA00022833"/>
    </source>
</evidence>
<feature type="binding site" evidence="10">
    <location>
        <position position="328"/>
    </location>
    <ligand>
        <name>substrate</name>
    </ligand>
</feature>
<dbReference type="InterPro" id="IPR013529">
    <property type="entry name" value="Glyco_hydro_42_N"/>
</dbReference>
<evidence type="ECO:0000256" key="9">
    <source>
        <dbReference type="PIRSR" id="PIRSR001084-1"/>
    </source>
</evidence>
<dbReference type="SUPFAM" id="SSF51445">
    <property type="entry name" value="(Trans)glycosidases"/>
    <property type="match status" value="1"/>
</dbReference>
<evidence type="ECO:0000259" key="14">
    <source>
        <dbReference type="Pfam" id="PF08532"/>
    </source>
</evidence>
<comment type="catalytic activity">
    <reaction evidence="1 8">
        <text>Hydrolysis of terminal non-reducing beta-D-galactose residues in beta-D-galactosides.</text>
        <dbReference type="EC" id="3.2.1.23"/>
    </reaction>
</comment>
<dbReference type="Gene3D" id="3.40.50.880">
    <property type="match status" value="1"/>
</dbReference>
<dbReference type="GO" id="GO:0009341">
    <property type="term" value="C:beta-galactosidase complex"/>
    <property type="evidence" value="ECO:0007669"/>
    <property type="project" value="InterPro"/>
</dbReference>
<dbReference type="Proteomes" id="UP000518288">
    <property type="component" value="Unassembled WGS sequence"/>
</dbReference>
<keyword evidence="16" id="KW-1185">Reference proteome</keyword>
<evidence type="ECO:0000313" key="16">
    <source>
        <dbReference type="Proteomes" id="UP000518288"/>
    </source>
</evidence>
<keyword evidence="4 11" id="KW-0479">Metal-binding</keyword>
<dbReference type="InterPro" id="IPR017853">
    <property type="entry name" value="GH"/>
</dbReference>
<dbReference type="PANTHER" id="PTHR36447">
    <property type="entry name" value="BETA-GALACTOSIDASE GANA"/>
    <property type="match status" value="1"/>
</dbReference>
<dbReference type="GO" id="GO:0005975">
    <property type="term" value="P:carbohydrate metabolic process"/>
    <property type="evidence" value="ECO:0007669"/>
    <property type="project" value="InterPro"/>
</dbReference>
<evidence type="ECO:0000313" key="15">
    <source>
        <dbReference type="EMBL" id="NYG33662.1"/>
    </source>
</evidence>
<dbReference type="CDD" id="cd03143">
    <property type="entry name" value="A4_beta-galactosidase_middle_domain"/>
    <property type="match status" value="1"/>
</dbReference>
<gene>
    <name evidence="15" type="ORF">BDD16_002648</name>
</gene>
<keyword evidence="5 8" id="KW-0378">Hydrolase</keyword>
<dbReference type="GO" id="GO:0004565">
    <property type="term" value="F:beta-galactosidase activity"/>
    <property type="evidence" value="ECO:0007669"/>
    <property type="project" value="UniProtKB-EC"/>
</dbReference>
<evidence type="ECO:0000256" key="8">
    <source>
        <dbReference type="PIRNR" id="PIRNR001084"/>
    </source>
</evidence>
<feature type="region of interest" description="Disordered" evidence="12">
    <location>
        <begin position="522"/>
        <end position="544"/>
    </location>
</feature>
<keyword evidence="6 11" id="KW-0862">Zinc</keyword>
<evidence type="ECO:0000256" key="5">
    <source>
        <dbReference type="ARBA" id="ARBA00022801"/>
    </source>
</evidence>
<dbReference type="InterPro" id="IPR003476">
    <property type="entry name" value="Glyco_hydro_42"/>
</dbReference>
<dbReference type="GO" id="GO:0046872">
    <property type="term" value="F:metal ion binding"/>
    <property type="evidence" value="ECO:0007669"/>
    <property type="project" value="UniProtKB-KW"/>
</dbReference>
<dbReference type="RefSeq" id="WP_179634401.1">
    <property type="nucleotide sequence ID" value="NZ_JACCFH010000001.1"/>
</dbReference>
<evidence type="ECO:0000256" key="11">
    <source>
        <dbReference type="PIRSR" id="PIRSR001084-3"/>
    </source>
</evidence>
<evidence type="ECO:0000256" key="12">
    <source>
        <dbReference type="SAM" id="MobiDB-lite"/>
    </source>
</evidence>
<dbReference type="InterPro" id="IPR013780">
    <property type="entry name" value="Glyco_hydro_b"/>
</dbReference>
<reference evidence="15 16" key="1">
    <citation type="submission" date="2020-07" db="EMBL/GenBank/DDBJ databases">
        <title>Genomic Encyclopedia of Archaeal and Bacterial Type Strains, Phase II (KMG-II): from individual species to whole genera.</title>
        <authorList>
            <person name="Goeker M."/>
        </authorList>
    </citation>
    <scope>NUCLEOTIDE SEQUENCE [LARGE SCALE GENOMIC DNA]</scope>
    <source>
        <strain evidence="15 16">DSM 21226</strain>
    </source>
</reference>
<dbReference type="Gene3D" id="3.20.20.80">
    <property type="entry name" value="Glycosidases"/>
    <property type="match status" value="1"/>
</dbReference>
<evidence type="ECO:0000256" key="4">
    <source>
        <dbReference type="ARBA" id="ARBA00022723"/>
    </source>
</evidence>
<name>A0A7Y9R295_9BURK</name>
<evidence type="ECO:0000259" key="13">
    <source>
        <dbReference type="Pfam" id="PF02449"/>
    </source>
</evidence>
<protein>
    <recommendedName>
        <fullName evidence="3 8">Beta-galactosidase</fullName>
        <shortName evidence="8">Beta-gal</shortName>
        <ecNumber evidence="3 8">3.2.1.23</ecNumber>
    </recommendedName>
</protein>
<dbReference type="InterPro" id="IPR013738">
    <property type="entry name" value="Beta_galactosidase_Trimer"/>
</dbReference>
<comment type="caution">
    <text evidence="15">The sequence shown here is derived from an EMBL/GenBank/DDBJ whole genome shotgun (WGS) entry which is preliminary data.</text>
</comment>
<dbReference type="PANTHER" id="PTHR36447:SF2">
    <property type="entry name" value="BETA-GALACTOSIDASE YESZ"/>
    <property type="match status" value="1"/>
</dbReference>
<dbReference type="Pfam" id="PF02449">
    <property type="entry name" value="Glyco_hydro_42"/>
    <property type="match status" value="1"/>
</dbReference>
<feature type="binding site" evidence="10">
    <location>
        <position position="103"/>
    </location>
    <ligand>
        <name>substrate</name>
    </ligand>
</feature>
<dbReference type="AlphaFoldDB" id="A0A7Y9R295"/>
<sequence length="710" mass="77528">MQLGVCYYPEHWPRAQWAEDARRMHAMGIRVVRIAEFAWSVIEAEPGVFTWDWLDEAVETLHAAGLGVVMCTPTATPPKWLVDRMPDMVAIDLQGRPRGFGSRRHYCFSHAGYRAESRRISRAVAERYGQHPAVVAWQTDNEYGCHDTVLSLSESARQGFRRWLAARYTTIDALNDAWGTVFWSQVYRSFDEIDLPALTVTEAHPAHRLDWRRFASDEVVAFNREQVAILRALSPGRPVSHNFMGFFTEFDHHDVAADLDIATWDSYPLGFTQMFFLSAEEKARWARTGHPDIPSFHHDLYRGMCRGADGRSDGRWWVMEQQPGPVNWAHWNPAPHDGTVRLWTWQAFAHGAEVVSYFRWRQAPFAQEQMHTGLLRPDSSEDQGALEAAQVGAELAALTGRGVLTNAPRLPVRPDVALVFDYDALWMAQIQPQGADYNPLELSFRAYSGLRQLGLDVDIVGPRAGTGGAPDLSGYRLIVLPAALHVGAALQAALTTAAASGAQIVLGPRAGSKSVNLSFPTPHRHARESGHPRFETSVAGVGPRVRGDDGDVGDDGWGALLPPGPLAALAGVQVTRVASLPPGVVEPVALDDAAATVTVTRWREDLALHGAEALASFADGRPALTRNGPVRYLAGWLDAAGWQAVFAGAAADAGLAVAPLPDGLRISRAGGLTLAFNFSDLALDWTPTPIATPVLGGAHLPPRAMAIWQA</sequence>
<dbReference type="PIRSF" id="PIRSF001084">
    <property type="entry name" value="B-galactosidase"/>
    <property type="match status" value="1"/>
</dbReference>
<dbReference type="EMBL" id="JACCFH010000001">
    <property type="protein sequence ID" value="NYG33662.1"/>
    <property type="molecule type" value="Genomic_DNA"/>
</dbReference>
<dbReference type="EC" id="3.2.1.23" evidence="3 8"/>
<feature type="active site" description="Nucleophile" evidence="9">
    <location>
        <position position="320"/>
    </location>
</feature>
<feature type="domain" description="Beta-galactosidase trimerisation" evidence="14">
    <location>
        <begin position="562"/>
        <end position="655"/>
    </location>
</feature>
<dbReference type="SUPFAM" id="SSF52317">
    <property type="entry name" value="Class I glutamine amidotransferase-like"/>
    <property type="match status" value="2"/>
</dbReference>